<dbReference type="InterPro" id="IPR036412">
    <property type="entry name" value="HAD-like_sf"/>
</dbReference>
<dbReference type="RefSeq" id="WP_119375060.1">
    <property type="nucleotide sequence ID" value="NZ_QWFX01000005.1"/>
</dbReference>
<organism evidence="1 2">
    <name type="scientific">Henriciella mobilis</name>
    <dbReference type="NCBI Taxonomy" id="2305467"/>
    <lineage>
        <taxon>Bacteria</taxon>
        <taxon>Pseudomonadati</taxon>
        <taxon>Pseudomonadota</taxon>
        <taxon>Alphaproteobacteria</taxon>
        <taxon>Hyphomonadales</taxon>
        <taxon>Hyphomonadaceae</taxon>
        <taxon>Henriciella</taxon>
    </lineage>
</organism>
<dbReference type="PANTHER" id="PTHR43434">
    <property type="entry name" value="PHOSPHOGLYCOLATE PHOSPHATASE"/>
    <property type="match status" value="1"/>
</dbReference>
<keyword evidence="1" id="KW-0378">Hydrolase</keyword>
<dbReference type="Proteomes" id="UP000266385">
    <property type="component" value="Unassembled WGS sequence"/>
</dbReference>
<dbReference type="OrthoDB" id="9793014at2"/>
<accession>A0A399RMJ1</accession>
<dbReference type="AlphaFoldDB" id="A0A399RMJ1"/>
<dbReference type="GO" id="GO:0008967">
    <property type="term" value="F:phosphoglycolate phosphatase activity"/>
    <property type="evidence" value="ECO:0007669"/>
    <property type="project" value="TreeGrafter"/>
</dbReference>
<dbReference type="GO" id="GO:0005829">
    <property type="term" value="C:cytosol"/>
    <property type="evidence" value="ECO:0007669"/>
    <property type="project" value="TreeGrafter"/>
</dbReference>
<sequence>MTLKLAIWDMDGTIVDSREVIQTAMCRAFGMCDLPEPDYEATRKVVGLGLEEAVRTLAPDYHDVPGLTEAYRQAFVARRAEETFREPLYDGAMETLERLANDNWLIAMATGKSHRGIRAIFEMHPLEQYFDTIWCADDGPGKPHPFMVEQCMGVLGCEPHQSLIIGDAIHDITMGRNAGIHTMGVSWGFGETHELEAAGAHEVHHDYASLNTGLDRFAEEILGRHGTEPAA</sequence>
<evidence type="ECO:0000313" key="2">
    <source>
        <dbReference type="Proteomes" id="UP000266385"/>
    </source>
</evidence>
<dbReference type="NCBIfam" id="TIGR01549">
    <property type="entry name" value="HAD-SF-IA-v1"/>
    <property type="match status" value="1"/>
</dbReference>
<dbReference type="EMBL" id="QWFX01000005">
    <property type="protein sequence ID" value="RIJ32980.1"/>
    <property type="molecule type" value="Genomic_DNA"/>
</dbReference>
<protein>
    <submittedName>
        <fullName evidence="1">HAD family hydrolase</fullName>
    </submittedName>
</protein>
<dbReference type="SFLD" id="SFLDS00003">
    <property type="entry name" value="Haloacid_Dehalogenase"/>
    <property type="match status" value="1"/>
</dbReference>
<evidence type="ECO:0000313" key="1">
    <source>
        <dbReference type="EMBL" id="RIJ32980.1"/>
    </source>
</evidence>
<dbReference type="InterPro" id="IPR023214">
    <property type="entry name" value="HAD_sf"/>
</dbReference>
<comment type="caution">
    <text evidence="1">The sequence shown here is derived from an EMBL/GenBank/DDBJ whole genome shotgun (WGS) entry which is preliminary data.</text>
</comment>
<dbReference type="SUPFAM" id="SSF56784">
    <property type="entry name" value="HAD-like"/>
    <property type="match status" value="1"/>
</dbReference>
<proteinExistence type="predicted"/>
<dbReference type="InterPro" id="IPR023198">
    <property type="entry name" value="PGP-like_dom2"/>
</dbReference>
<dbReference type="Pfam" id="PF13419">
    <property type="entry name" value="HAD_2"/>
    <property type="match status" value="1"/>
</dbReference>
<dbReference type="InterPro" id="IPR050155">
    <property type="entry name" value="HAD-like_hydrolase_sf"/>
</dbReference>
<reference evidence="1 2" key="1">
    <citation type="submission" date="2018-08" db="EMBL/GenBank/DDBJ databases">
        <title>Henriciella mobilis sp. nov., isolated from seawater.</title>
        <authorList>
            <person name="Cheng H."/>
            <person name="Wu Y.-H."/>
            <person name="Xu X.-W."/>
            <person name="Guo L.-L."/>
        </authorList>
    </citation>
    <scope>NUCLEOTIDE SEQUENCE [LARGE SCALE GENOMIC DNA]</scope>
    <source>
        <strain evidence="1 2">JN25</strain>
    </source>
</reference>
<gene>
    <name evidence="1" type="ORF">D1223_03810</name>
</gene>
<keyword evidence="2" id="KW-1185">Reference proteome</keyword>
<dbReference type="NCBIfam" id="TIGR01509">
    <property type="entry name" value="HAD-SF-IA-v3"/>
    <property type="match status" value="1"/>
</dbReference>
<dbReference type="SFLD" id="SFLDG01129">
    <property type="entry name" value="C1.5:_HAD__Beta-PGM__Phosphata"/>
    <property type="match status" value="1"/>
</dbReference>
<dbReference type="Gene3D" id="3.40.50.1000">
    <property type="entry name" value="HAD superfamily/HAD-like"/>
    <property type="match status" value="1"/>
</dbReference>
<dbReference type="InterPro" id="IPR006439">
    <property type="entry name" value="HAD-SF_hydro_IA"/>
</dbReference>
<dbReference type="PANTHER" id="PTHR43434:SF24">
    <property type="entry name" value="HYDROLASE-RELATED"/>
    <property type="match status" value="1"/>
</dbReference>
<name>A0A399RMJ1_9PROT</name>
<dbReference type="GO" id="GO:0006281">
    <property type="term" value="P:DNA repair"/>
    <property type="evidence" value="ECO:0007669"/>
    <property type="project" value="TreeGrafter"/>
</dbReference>
<dbReference type="InterPro" id="IPR041492">
    <property type="entry name" value="HAD_2"/>
</dbReference>
<dbReference type="Gene3D" id="1.10.150.240">
    <property type="entry name" value="Putative phosphatase, domain 2"/>
    <property type="match status" value="1"/>
</dbReference>
<dbReference type="SFLD" id="SFLDG01135">
    <property type="entry name" value="C1.5.6:_HAD__Beta-PGM__Phospha"/>
    <property type="match status" value="1"/>
</dbReference>